<reference evidence="3 4" key="1">
    <citation type="submission" date="2024-09" db="EMBL/GenBank/DDBJ databases">
        <title>Draft genome sequence of Candidatus Magnetaquicoccaceae bacterium FCR-1.</title>
        <authorList>
            <person name="Shimoshige H."/>
            <person name="Shimamura S."/>
            <person name="Taoka A."/>
            <person name="Kobayashi H."/>
            <person name="Maekawa T."/>
        </authorList>
    </citation>
    <scope>NUCLEOTIDE SEQUENCE [LARGE SCALE GENOMIC DNA]</scope>
    <source>
        <strain evidence="3 4">FCR-1</strain>
    </source>
</reference>
<dbReference type="InterPro" id="IPR053174">
    <property type="entry name" value="LpxI"/>
</dbReference>
<dbReference type="Pfam" id="PF06230">
    <property type="entry name" value="LpxI_C"/>
    <property type="match status" value="1"/>
</dbReference>
<dbReference type="Proteomes" id="UP001628193">
    <property type="component" value="Unassembled WGS sequence"/>
</dbReference>
<keyword evidence="3" id="KW-0378">Hydrolase</keyword>
<evidence type="ECO:0000259" key="1">
    <source>
        <dbReference type="Pfam" id="PF06230"/>
    </source>
</evidence>
<sequence>MNARVGLVAGSGQLPLLFARAMRRESESRLVAIVAHEGESDPALAACADHLLWVKLGQFERILSFLREHGARDLVLVGGIRKSTIWRARPDRLALGMVFKRLVGGMDDDRLLRAVAAELEERGFCLRSVTDFMPELLAPRGVLSRREPSEAEWADIRHGWRAAKGLGALDIGQGVVVRRGMVVAAEAMEGTDAMLARAGGLLDARGWGWSGEGSAVFVKVVKPMQDRRLDLPTIGPGTLESMIKAGIRVAAVEAGGAMIVDPEATRSVADRHGLVLIGIDAADVVEVTGGG</sequence>
<keyword evidence="4" id="KW-1185">Reference proteome</keyword>
<protein>
    <submittedName>
        <fullName evidence="3">UDP-2,3-diacylglucosamine pyrophosphatase LpxI</fullName>
        <ecNumber evidence="3">3.6.1.54</ecNumber>
    </submittedName>
</protein>
<organism evidence="3 4">
    <name type="scientific">Candidatus Magnetaquiglobus chichijimensis</name>
    <dbReference type="NCBI Taxonomy" id="3141448"/>
    <lineage>
        <taxon>Bacteria</taxon>
        <taxon>Pseudomonadati</taxon>
        <taxon>Pseudomonadota</taxon>
        <taxon>Magnetococcia</taxon>
        <taxon>Magnetococcales</taxon>
        <taxon>Candidatus Magnetaquicoccaceae</taxon>
        <taxon>Candidatus Magnetaquiglobus</taxon>
    </lineage>
</organism>
<feature type="domain" description="LpxI N-terminal" evidence="2">
    <location>
        <begin position="4"/>
        <end position="136"/>
    </location>
</feature>
<dbReference type="InterPro" id="IPR043167">
    <property type="entry name" value="LpxI_C_sf"/>
</dbReference>
<dbReference type="PANTHER" id="PTHR39962:SF1">
    <property type="entry name" value="LPXI FAMILY PROTEIN"/>
    <property type="match status" value="1"/>
</dbReference>
<dbReference type="PANTHER" id="PTHR39962">
    <property type="entry name" value="BLL4848 PROTEIN"/>
    <property type="match status" value="1"/>
</dbReference>
<evidence type="ECO:0000313" key="4">
    <source>
        <dbReference type="Proteomes" id="UP001628193"/>
    </source>
</evidence>
<name>A0ABQ0C656_9PROT</name>
<proteinExistence type="predicted"/>
<dbReference type="Gene3D" id="3.40.50.20">
    <property type="match status" value="1"/>
</dbReference>
<dbReference type="GO" id="GO:0016787">
    <property type="term" value="F:hydrolase activity"/>
    <property type="evidence" value="ECO:0007669"/>
    <property type="project" value="UniProtKB-KW"/>
</dbReference>
<dbReference type="EMBL" id="BAAFGK010000002">
    <property type="protein sequence ID" value="GAB0056359.1"/>
    <property type="molecule type" value="Genomic_DNA"/>
</dbReference>
<gene>
    <name evidence="3" type="primary">lpxI</name>
    <name evidence="3" type="ORF">SIID45300_00665</name>
</gene>
<feature type="domain" description="LpxI C-terminal" evidence="1">
    <location>
        <begin position="139"/>
        <end position="277"/>
    </location>
</feature>
<dbReference type="RefSeq" id="WP_420904069.1">
    <property type="nucleotide sequence ID" value="NZ_BAAFGK010000002.1"/>
</dbReference>
<comment type="caution">
    <text evidence="3">The sequence shown here is derived from an EMBL/GenBank/DDBJ whole genome shotgun (WGS) entry which is preliminary data.</text>
</comment>
<evidence type="ECO:0000313" key="3">
    <source>
        <dbReference type="EMBL" id="GAB0056359.1"/>
    </source>
</evidence>
<evidence type="ECO:0000259" key="2">
    <source>
        <dbReference type="Pfam" id="PF17930"/>
    </source>
</evidence>
<dbReference type="Pfam" id="PF17930">
    <property type="entry name" value="LpxI_N"/>
    <property type="match status" value="1"/>
</dbReference>
<dbReference type="EC" id="3.6.1.54" evidence="3"/>
<dbReference type="InterPro" id="IPR010415">
    <property type="entry name" value="LpxI_C"/>
</dbReference>
<accession>A0ABQ0C656</accession>
<dbReference type="InterPro" id="IPR041255">
    <property type="entry name" value="LpxI_N"/>
</dbReference>
<dbReference type="Gene3D" id="3.40.140.80">
    <property type="match status" value="1"/>
</dbReference>